<dbReference type="RefSeq" id="WP_012348170.1">
    <property type="nucleotide sequence ID" value="NC_010524.1"/>
</dbReference>
<evidence type="ECO:0000256" key="5">
    <source>
        <dbReference type="ARBA" id="ARBA00023136"/>
    </source>
</evidence>
<evidence type="ECO:0000256" key="3">
    <source>
        <dbReference type="ARBA" id="ARBA00022692"/>
    </source>
</evidence>
<dbReference type="InterPro" id="IPR039910">
    <property type="entry name" value="D15-like"/>
</dbReference>
<dbReference type="KEGG" id="lch:Lcho_3161"/>
<feature type="signal peptide" evidence="7">
    <location>
        <begin position="1"/>
        <end position="21"/>
    </location>
</feature>
<dbReference type="Gene3D" id="2.40.160.50">
    <property type="entry name" value="membrane protein fhac: a member of the omp85/tpsb transporter family"/>
    <property type="match status" value="1"/>
</dbReference>
<reference evidence="9 10" key="1">
    <citation type="submission" date="2008-03" db="EMBL/GenBank/DDBJ databases">
        <title>Complete sequence of Leptothrix cholodnii SP-6.</title>
        <authorList>
            <consortium name="US DOE Joint Genome Institute"/>
            <person name="Copeland A."/>
            <person name="Lucas S."/>
            <person name="Lapidus A."/>
            <person name="Glavina del Rio T."/>
            <person name="Dalin E."/>
            <person name="Tice H."/>
            <person name="Bruce D."/>
            <person name="Goodwin L."/>
            <person name="Pitluck S."/>
            <person name="Chertkov O."/>
            <person name="Brettin T."/>
            <person name="Detter J.C."/>
            <person name="Han C."/>
            <person name="Kuske C.R."/>
            <person name="Schmutz J."/>
            <person name="Larimer F."/>
            <person name="Land M."/>
            <person name="Hauser L."/>
            <person name="Kyrpides N."/>
            <person name="Lykidis A."/>
            <person name="Emerson D."/>
            <person name="Richardson P."/>
        </authorList>
    </citation>
    <scope>NUCLEOTIDE SEQUENCE [LARGE SCALE GENOMIC DNA]</scope>
    <source>
        <strain evidence="10">ATCC 51168 / LMG 8142 / SP-6</strain>
    </source>
</reference>
<evidence type="ECO:0000256" key="4">
    <source>
        <dbReference type="ARBA" id="ARBA00022729"/>
    </source>
</evidence>
<dbReference type="AlphaFoldDB" id="B1Y104"/>
<organism evidence="9 10">
    <name type="scientific">Leptothrix cholodnii (strain ATCC 51168 / LMG 8142 / SP-6)</name>
    <name type="common">Leptothrix discophora (strain SP-6)</name>
    <dbReference type="NCBI Taxonomy" id="395495"/>
    <lineage>
        <taxon>Bacteria</taxon>
        <taxon>Pseudomonadati</taxon>
        <taxon>Pseudomonadota</taxon>
        <taxon>Betaproteobacteria</taxon>
        <taxon>Burkholderiales</taxon>
        <taxon>Sphaerotilaceae</taxon>
        <taxon>Leptothrix</taxon>
    </lineage>
</organism>
<dbReference type="PANTHER" id="PTHR12815:SF47">
    <property type="entry name" value="TRANSLOCATION AND ASSEMBLY MODULE SUBUNIT TAMA"/>
    <property type="match status" value="1"/>
</dbReference>
<dbReference type="HOGENOM" id="CLU_018618_2_0_4"/>
<dbReference type="PANTHER" id="PTHR12815">
    <property type="entry name" value="SORTING AND ASSEMBLY MACHINERY SAMM50 PROTEIN FAMILY MEMBER"/>
    <property type="match status" value="1"/>
</dbReference>
<evidence type="ECO:0000256" key="7">
    <source>
        <dbReference type="SAM" id="SignalP"/>
    </source>
</evidence>
<keyword evidence="5" id="KW-0472">Membrane</keyword>
<feature type="chain" id="PRO_5002772688" evidence="7">
    <location>
        <begin position="22"/>
        <end position="646"/>
    </location>
</feature>
<name>B1Y104_LEPCP</name>
<dbReference type="Pfam" id="PF01103">
    <property type="entry name" value="Omp85"/>
    <property type="match status" value="1"/>
</dbReference>
<keyword evidence="2" id="KW-1134">Transmembrane beta strand</keyword>
<accession>B1Y104</accession>
<dbReference type="OrthoDB" id="9769707at2"/>
<evidence type="ECO:0000259" key="8">
    <source>
        <dbReference type="Pfam" id="PF01103"/>
    </source>
</evidence>
<keyword evidence="10" id="KW-1185">Reference proteome</keyword>
<comment type="subcellular location">
    <subcellularLocation>
        <location evidence="1">Membrane</location>
    </subcellularLocation>
</comment>
<keyword evidence="4 7" id="KW-0732">Signal</keyword>
<evidence type="ECO:0000256" key="6">
    <source>
        <dbReference type="ARBA" id="ARBA00023237"/>
    </source>
</evidence>
<protein>
    <submittedName>
        <fullName evidence="9">Surface antigen (D15)</fullName>
    </submittedName>
</protein>
<keyword evidence="6" id="KW-0998">Cell outer membrane</keyword>
<dbReference type="Proteomes" id="UP000001693">
    <property type="component" value="Chromosome"/>
</dbReference>
<proteinExistence type="predicted"/>
<evidence type="ECO:0000313" key="10">
    <source>
        <dbReference type="Proteomes" id="UP000001693"/>
    </source>
</evidence>
<feature type="domain" description="Bacterial surface antigen (D15)" evidence="8">
    <location>
        <begin position="415"/>
        <end position="646"/>
    </location>
</feature>
<dbReference type="EMBL" id="CP001013">
    <property type="protein sequence ID" value="ACB35421.1"/>
    <property type="molecule type" value="Genomic_DNA"/>
</dbReference>
<evidence type="ECO:0000313" key="9">
    <source>
        <dbReference type="EMBL" id="ACB35421.1"/>
    </source>
</evidence>
<evidence type="ECO:0000256" key="1">
    <source>
        <dbReference type="ARBA" id="ARBA00004370"/>
    </source>
</evidence>
<sequence precursor="true">MSRRWFAGLGAGLCLSLGALAQEAPAGTTPQDGNAAGTLLERAAPGAAGGDDAAAAAEQRSVTWQLRIDAPDNLRTLLARYLDLARFQPMAASERITRVELARLLAAAPQQARGLLETVGYFNARITSQTTGGETATPPADPARPIDLQITLTVEPGPQTTVGQVRLEIEGPLSETGDSGDAASRALIERMRAGWTLPAGQPYTQSAWSAAKAAVLVAARAEGYALATLSGSVAQVDAPANRADLFMVLDSGPLFRFGDLKFEGLNHVRPDALRAMVTFTPGEPLREQLLLDYQDRLVKSSLFDTVAVLFEPDADQAGAMPVTVRVHELALQQATFGVGASDTTGPRITVEHLHQQVFDLGWQAKSRLQLGRDTQSASVDLTSHPHPGPYRNLASAAVDRTEASGLRVTSERVRLGRTQDTEKVERLYFVEWQRALTRNVADGILTDDSSAVTLNYHWIWRRLDDPILPTRGYSLSAETAVGRSFASTDSSGFFGRAAGRLTGYWPLGQSWYGQARVQLGQVYARDAVAVPFTLLFRAGGDDSVRGYGYQTLGPSSAGNGSAVGGRVVGTGSIELARPFSRNLPAWWWGVFLDGGNAAARWEDFSTVYGYGLGLRWRSPVGPLRIDLAYADELRKMRLHFSVGVTF</sequence>
<dbReference type="STRING" id="395495.Lcho_3161"/>
<dbReference type="InterPro" id="IPR000184">
    <property type="entry name" value="Bac_surfAg_D15"/>
</dbReference>
<gene>
    <name evidence="9" type="ordered locus">Lcho_3161</name>
</gene>
<dbReference type="eggNOG" id="COG0729">
    <property type="taxonomic scope" value="Bacteria"/>
</dbReference>
<dbReference type="Gene3D" id="3.10.20.310">
    <property type="entry name" value="membrane protein fhac"/>
    <property type="match status" value="2"/>
</dbReference>
<evidence type="ECO:0000256" key="2">
    <source>
        <dbReference type="ARBA" id="ARBA00022452"/>
    </source>
</evidence>
<keyword evidence="3" id="KW-0812">Transmembrane</keyword>
<dbReference type="GO" id="GO:0019867">
    <property type="term" value="C:outer membrane"/>
    <property type="evidence" value="ECO:0007669"/>
    <property type="project" value="InterPro"/>
</dbReference>